<comment type="caution">
    <text evidence="1">The sequence shown here is derived from an EMBL/GenBank/DDBJ whole genome shotgun (WGS) entry which is preliminary data.</text>
</comment>
<dbReference type="EMBL" id="CAJVPY010008109">
    <property type="protein sequence ID" value="CAG8691586.1"/>
    <property type="molecule type" value="Genomic_DNA"/>
</dbReference>
<organism evidence="1 2">
    <name type="scientific">Dentiscutata erythropus</name>
    <dbReference type="NCBI Taxonomy" id="1348616"/>
    <lineage>
        <taxon>Eukaryota</taxon>
        <taxon>Fungi</taxon>
        <taxon>Fungi incertae sedis</taxon>
        <taxon>Mucoromycota</taxon>
        <taxon>Glomeromycotina</taxon>
        <taxon>Glomeromycetes</taxon>
        <taxon>Diversisporales</taxon>
        <taxon>Gigasporaceae</taxon>
        <taxon>Dentiscutata</taxon>
    </lineage>
</organism>
<reference evidence="1" key="1">
    <citation type="submission" date="2021-06" db="EMBL/GenBank/DDBJ databases">
        <authorList>
            <person name="Kallberg Y."/>
            <person name="Tangrot J."/>
            <person name="Rosling A."/>
        </authorList>
    </citation>
    <scope>NUCLEOTIDE SEQUENCE</scope>
    <source>
        <strain evidence="1">MA453B</strain>
    </source>
</reference>
<keyword evidence="2" id="KW-1185">Reference proteome</keyword>
<evidence type="ECO:0000313" key="1">
    <source>
        <dbReference type="EMBL" id="CAG8691586.1"/>
    </source>
</evidence>
<sequence length="82" mass="8903">IVIKVIVCGVFVAGASLRWCCAVVDFGGFCGASLCCAVVDFGGFCVASLLAFYCGVDFGVFSEFPLLLVRHFWWIELSLSFF</sequence>
<dbReference type="AlphaFoldDB" id="A0A9N9ERG2"/>
<proteinExistence type="predicted"/>
<accession>A0A9N9ERG2</accession>
<name>A0A9N9ERG2_9GLOM</name>
<feature type="non-terminal residue" evidence="1">
    <location>
        <position position="1"/>
    </location>
</feature>
<dbReference type="Proteomes" id="UP000789405">
    <property type="component" value="Unassembled WGS sequence"/>
</dbReference>
<gene>
    <name evidence="1" type="ORF">DERYTH_LOCUS12415</name>
</gene>
<protein>
    <submittedName>
        <fullName evidence="1">11830_t:CDS:1</fullName>
    </submittedName>
</protein>
<evidence type="ECO:0000313" key="2">
    <source>
        <dbReference type="Proteomes" id="UP000789405"/>
    </source>
</evidence>